<feature type="binding site" evidence="12">
    <location>
        <position position="307"/>
    </location>
    <ligand>
        <name>ATP</name>
        <dbReference type="ChEBI" id="CHEBI:30616"/>
    </ligand>
</feature>
<dbReference type="Gene3D" id="3.40.1190.20">
    <property type="match status" value="1"/>
</dbReference>
<evidence type="ECO:0000256" key="10">
    <source>
        <dbReference type="ARBA" id="ARBA00022958"/>
    </source>
</evidence>
<comment type="subcellular location">
    <subcellularLocation>
        <location evidence="12">Cytoplasm</location>
    </subcellularLocation>
    <subcellularLocation>
        <location evidence="12">Nucleus</location>
    </subcellularLocation>
</comment>
<keyword evidence="7 12" id="KW-0418">Kinase</keyword>
<dbReference type="GO" id="GO:0019303">
    <property type="term" value="P:D-ribose catabolic process"/>
    <property type="evidence" value="ECO:0007669"/>
    <property type="project" value="UniProtKB-UniRule"/>
</dbReference>
<dbReference type="InterPro" id="IPR002173">
    <property type="entry name" value="Carboh/pur_kinase_PfkB_CS"/>
</dbReference>
<dbReference type="InterPro" id="IPR029056">
    <property type="entry name" value="Ribokinase-like"/>
</dbReference>
<reference evidence="16" key="2">
    <citation type="submission" date="2020-04" db="EMBL/GenBank/DDBJ databases">
        <authorList>
            <consortium name="NCBI Genome Project"/>
        </authorList>
    </citation>
    <scope>NUCLEOTIDE SEQUENCE</scope>
    <source>
        <strain evidence="16">CBS 781.70</strain>
    </source>
</reference>
<comment type="activity regulation">
    <text evidence="12">Activated by a monovalent cation that binds near, but not in, the active site. The most likely occupant of the site in vivo is potassium. Ion binding induces a conformational change that may alter substrate affinity.</text>
</comment>
<evidence type="ECO:0000256" key="3">
    <source>
        <dbReference type="ARBA" id="ARBA00016943"/>
    </source>
</evidence>
<comment type="cofactor">
    <cofactor evidence="12">
        <name>Mg(2+)</name>
        <dbReference type="ChEBI" id="CHEBI:18420"/>
    </cofactor>
    <text evidence="12">Requires a divalent cation, most likely magnesium in vivo, as an electrophilic catalyst to aid phosphoryl group transfer. It is the chelate of the metal and the nucleotide that is the actual substrate.</text>
</comment>
<keyword evidence="5 12" id="KW-0479">Metal-binding</keyword>
<evidence type="ECO:0000256" key="12">
    <source>
        <dbReference type="HAMAP-Rule" id="MF_03215"/>
    </source>
</evidence>
<keyword evidence="15" id="KW-1185">Reference proteome</keyword>
<keyword evidence="10 12" id="KW-0630">Potassium</keyword>
<reference evidence="16" key="3">
    <citation type="submission" date="2025-04" db="UniProtKB">
        <authorList>
            <consortium name="RefSeq"/>
        </authorList>
    </citation>
    <scope>IDENTIFICATION</scope>
    <source>
        <strain evidence="16">CBS 781.70</strain>
    </source>
</reference>
<gene>
    <name evidence="14 16" type="ORF">P152DRAFT_458744</name>
</gene>
<dbReference type="GeneID" id="54420108"/>
<comment type="function">
    <text evidence="12">Catalyzes the phosphorylation of ribose at O-5 in a reaction requiring ATP and magnesium. The resulting D-ribose-5-phosphate can then be used either for sythesis of nucleotides, histidine, and tryptophan, or as a component of the pentose phosphate pathway.</text>
</comment>
<comment type="similarity">
    <text evidence="12">Belongs to the carbohydrate kinase PfkB family. Ribokinase subfamily.</text>
</comment>
<evidence type="ECO:0000256" key="2">
    <source>
        <dbReference type="ARBA" id="ARBA00012035"/>
    </source>
</evidence>
<dbReference type="InterPro" id="IPR011877">
    <property type="entry name" value="Ribokinase"/>
</dbReference>
<organism evidence="14">
    <name type="scientific">Eremomyces bilateralis CBS 781.70</name>
    <dbReference type="NCBI Taxonomy" id="1392243"/>
    <lineage>
        <taxon>Eukaryota</taxon>
        <taxon>Fungi</taxon>
        <taxon>Dikarya</taxon>
        <taxon>Ascomycota</taxon>
        <taxon>Pezizomycotina</taxon>
        <taxon>Dothideomycetes</taxon>
        <taxon>Dothideomycetes incertae sedis</taxon>
        <taxon>Eremomycetales</taxon>
        <taxon>Eremomycetaceae</taxon>
        <taxon>Eremomyces</taxon>
    </lineage>
</organism>
<keyword evidence="8 12" id="KW-0067">ATP-binding</keyword>
<dbReference type="PRINTS" id="PR00990">
    <property type="entry name" value="RIBOKINASE"/>
</dbReference>
<dbReference type="SUPFAM" id="SSF53613">
    <property type="entry name" value="Ribokinase-like"/>
    <property type="match status" value="1"/>
</dbReference>
<evidence type="ECO:0000256" key="8">
    <source>
        <dbReference type="ARBA" id="ARBA00022840"/>
    </source>
</evidence>
<evidence type="ECO:0000259" key="13">
    <source>
        <dbReference type="Pfam" id="PF00294"/>
    </source>
</evidence>
<dbReference type="PROSITE" id="PS00584">
    <property type="entry name" value="PFKB_KINASES_2"/>
    <property type="match status" value="1"/>
</dbReference>
<evidence type="ECO:0000256" key="9">
    <source>
        <dbReference type="ARBA" id="ARBA00022842"/>
    </source>
</evidence>
<reference evidence="14 16" key="1">
    <citation type="submission" date="2020-01" db="EMBL/GenBank/DDBJ databases">
        <authorList>
            <consortium name="DOE Joint Genome Institute"/>
            <person name="Haridas S."/>
            <person name="Albert R."/>
            <person name="Binder M."/>
            <person name="Bloem J."/>
            <person name="Labutti K."/>
            <person name="Salamov A."/>
            <person name="Andreopoulos B."/>
            <person name="Baker S.E."/>
            <person name="Barry K."/>
            <person name="Bills G."/>
            <person name="Bluhm B.H."/>
            <person name="Cannon C."/>
            <person name="Castanera R."/>
            <person name="Culley D.E."/>
            <person name="Daum C."/>
            <person name="Ezra D."/>
            <person name="Gonzalez J.B."/>
            <person name="Henrissat B."/>
            <person name="Kuo A."/>
            <person name="Liang C."/>
            <person name="Lipzen A."/>
            <person name="Lutzoni F."/>
            <person name="Magnuson J."/>
            <person name="Mondo S."/>
            <person name="Nolan M."/>
            <person name="Ohm R."/>
            <person name="Pangilinan J."/>
            <person name="Park H.-J."/>
            <person name="Ramirez L."/>
            <person name="Alfaro M."/>
            <person name="Sun H."/>
            <person name="Tritt A."/>
            <person name="Yoshinaga Y."/>
            <person name="Zwiers L.-H."/>
            <person name="Turgeon B.G."/>
            <person name="Goodwin S.B."/>
            <person name="Spatafora J.W."/>
            <person name="Crous P.W."/>
            <person name="Grigoriev I.V."/>
        </authorList>
    </citation>
    <scope>NUCLEOTIDE SEQUENCE</scope>
    <source>
        <strain evidence="14 16">CBS 781.70</strain>
    </source>
</reference>
<keyword evidence="12" id="KW-0539">Nucleus</keyword>
<comment type="subunit">
    <text evidence="12">Homodimer.</text>
</comment>
<dbReference type="RefSeq" id="XP_033534003.1">
    <property type="nucleotide sequence ID" value="XM_033679538.1"/>
</dbReference>
<comment type="similarity">
    <text evidence="1">Belongs to the carbohydrate kinase pfkB family.</text>
</comment>
<evidence type="ECO:0000313" key="15">
    <source>
        <dbReference type="Proteomes" id="UP000504638"/>
    </source>
</evidence>
<evidence type="ECO:0000313" key="14">
    <source>
        <dbReference type="EMBL" id="KAF1812372.1"/>
    </source>
</evidence>
<feature type="binding site" evidence="12">
    <location>
        <position position="197"/>
    </location>
    <ligand>
        <name>ATP</name>
        <dbReference type="ChEBI" id="CHEBI:30616"/>
    </ligand>
</feature>
<keyword evidence="6 12" id="KW-0547">Nucleotide-binding</keyword>
<dbReference type="HAMAP" id="MF_01987">
    <property type="entry name" value="Ribokinase"/>
    <property type="match status" value="1"/>
</dbReference>
<dbReference type="EMBL" id="ML975158">
    <property type="protein sequence ID" value="KAF1812372.1"/>
    <property type="molecule type" value="Genomic_DNA"/>
</dbReference>
<sequence length="343" mass="35785">MSSPVITIVGSLNADLVTRTPRFPNPGETITAHAFSTGCGGKGANQAVAAARLSGTPGKQVGDGFEPPAAEVRMIGAVGQDQFGTMMLDQLEEDQIDASGVLRVKDSTTGTASITVDDSGENSILVVRGANGRLPHDRSLLKGDETIVLFQLEVDIEVVEKNLKAAKQNGAITILNPAPAARLSDSILSNVDILVFNEHEMAICGPDPAELGEDKTQNGAEWFMARGVKYIALTLGSKGSKTWSSNGETFESGAGAVEKVVDTTAAGDTWVGAFAVVIALGAANRKEAGQAQSINMTTIKDAVRFAHVAAGKTVERSGAISSIPQGKEVQAAYEPILRLLQKS</sequence>
<comment type="caution">
    <text evidence="12">Lacks conserved residue(s) required for the propagation of feature annotation.</text>
</comment>
<feature type="binding site" evidence="12">
    <location>
        <position position="322"/>
    </location>
    <ligand>
        <name>K(+)</name>
        <dbReference type="ChEBI" id="CHEBI:29103"/>
    </ligand>
</feature>
<dbReference type="Pfam" id="PF00294">
    <property type="entry name" value="PfkB"/>
    <property type="match status" value="1"/>
</dbReference>
<feature type="binding site" evidence="12">
    <location>
        <position position="313"/>
    </location>
    <ligand>
        <name>K(+)</name>
        <dbReference type="ChEBI" id="CHEBI:29103"/>
    </ligand>
</feature>
<keyword evidence="4 12" id="KW-0808">Transferase</keyword>
<evidence type="ECO:0000256" key="11">
    <source>
        <dbReference type="ARBA" id="ARBA00023277"/>
    </source>
</evidence>
<feature type="binding site" evidence="12">
    <location>
        <begin position="267"/>
        <end position="268"/>
    </location>
    <ligand>
        <name>ATP</name>
        <dbReference type="ChEBI" id="CHEBI:30616"/>
    </ligand>
</feature>
<comment type="pathway">
    <text evidence="12">Carbohydrate metabolism; D-ribose degradation; D-ribose 5-phosphate from beta-D-ribopyranose: step 2/2.</text>
</comment>
<feature type="binding site" evidence="12">
    <location>
        <position position="262"/>
    </location>
    <ligand>
        <name>K(+)</name>
        <dbReference type="ChEBI" id="CHEBI:29103"/>
    </ligand>
</feature>
<feature type="domain" description="Carbohydrate kinase PfkB" evidence="13">
    <location>
        <begin position="6"/>
        <end position="325"/>
    </location>
</feature>
<feature type="binding site" evidence="12">
    <location>
        <begin position="234"/>
        <end position="239"/>
    </location>
    <ligand>
        <name>ATP</name>
        <dbReference type="ChEBI" id="CHEBI:30616"/>
    </ligand>
</feature>
<proteinExistence type="inferred from homology"/>
<dbReference type="InterPro" id="IPR011611">
    <property type="entry name" value="PfkB_dom"/>
</dbReference>
<feature type="binding site" evidence="12">
    <location>
        <position position="316"/>
    </location>
    <ligand>
        <name>K(+)</name>
        <dbReference type="ChEBI" id="CHEBI:29103"/>
    </ligand>
</feature>
<keyword evidence="11 12" id="KW-0119">Carbohydrate metabolism</keyword>
<feature type="binding site" evidence="12">
    <location>
        <begin position="41"/>
        <end position="45"/>
    </location>
    <ligand>
        <name>substrate</name>
    </ligand>
</feature>
<feature type="binding site" evidence="12">
    <location>
        <position position="268"/>
    </location>
    <ligand>
        <name>substrate</name>
    </ligand>
</feature>
<feature type="binding site" evidence="12">
    <location>
        <position position="264"/>
    </location>
    <ligand>
        <name>K(+)</name>
        <dbReference type="ChEBI" id="CHEBI:29103"/>
    </ligand>
</feature>
<dbReference type="Proteomes" id="UP000504638">
    <property type="component" value="Unplaced"/>
</dbReference>
<keyword evidence="9 12" id="KW-0460">Magnesium</keyword>
<feature type="binding site" evidence="12">
    <location>
        <position position="318"/>
    </location>
    <ligand>
        <name>K(+)</name>
        <dbReference type="ChEBI" id="CHEBI:29103"/>
    </ligand>
</feature>
<evidence type="ECO:0000256" key="7">
    <source>
        <dbReference type="ARBA" id="ARBA00022777"/>
    </source>
</evidence>
<feature type="active site" description="Proton acceptor" evidence="12">
    <location>
        <position position="268"/>
    </location>
</feature>
<dbReference type="EC" id="2.7.1.15" evidence="2 12"/>
<evidence type="ECO:0000256" key="4">
    <source>
        <dbReference type="ARBA" id="ARBA00022679"/>
    </source>
</evidence>
<dbReference type="AlphaFoldDB" id="A0A6G1G307"/>
<evidence type="ECO:0000256" key="1">
    <source>
        <dbReference type="ARBA" id="ARBA00005380"/>
    </source>
</evidence>
<dbReference type="PANTHER" id="PTHR10584:SF166">
    <property type="entry name" value="RIBOKINASE"/>
    <property type="match status" value="1"/>
</dbReference>
<keyword evidence="12" id="KW-0963">Cytoplasm</keyword>
<dbReference type="GO" id="GO:0004747">
    <property type="term" value="F:ribokinase activity"/>
    <property type="evidence" value="ECO:0007669"/>
    <property type="project" value="UniProtKB-UniRule"/>
</dbReference>
<dbReference type="UniPathway" id="UPA00916">
    <property type="reaction ID" value="UER00889"/>
</dbReference>
<dbReference type="GO" id="GO:0005737">
    <property type="term" value="C:cytoplasm"/>
    <property type="evidence" value="ECO:0007669"/>
    <property type="project" value="UniProtKB-SubCell"/>
</dbReference>
<feature type="binding site" evidence="12">
    <location>
        <begin position="13"/>
        <end position="15"/>
    </location>
    <ligand>
        <name>substrate</name>
    </ligand>
</feature>
<dbReference type="OrthoDB" id="415590at2759"/>
<evidence type="ECO:0000313" key="16">
    <source>
        <dbReference type="RefSeq" id="XP_033534003.1"/>
    </source>
</evidence>
<protein>
    <recommendedName>
        <fullName evidence="3 12">Ribokinase</fullName>
        <shortName evidence="12">RK</shortName>
        <ecNumber evidence="2 12">2.7.1.15</ecNumber>
    </recommendedName>
</protein>
<dbReference type="InterPro" id="IPR002139">
    <property type="entry name" value="Ribo/fructo_kinase"/>
</dbReference>
<comment type="catalytic activity">
    <reaction evidence="12">
        <text>D-ribose + ATP = D-ribose 5-phosphate + ADP + H(+)</text>
        <dbReference type="Rhea" id="RHEA:13697"/>
        <dbReference type="ChEBI" id="CHEBI:15378"/>
        <dbReference type="ChEBI" id="CHEBI:30616"/>
        <dbReference type="ChEBI" id="CHEBI:47013"/>
        <dbReference type="ChEBI" id="CHEBI:78346"/>
        <dbReference type="ChEBI" id="CHEBI:456216"/>
        <dbReference type="EC" id="2.7.1.15"/>
    </reaction>
</comment>
<evidence type="ECO:0000256" key="6">
    <source>
        <dbReference type="ARBA" id="ARBA00022741"/>
    </source>
</evidence>
<dbReference type="GO" id="GO:0005634">
    <property type="term" value="C:nucleus"/>
    <property type="evidence" value="ECO:0007669"/>
    <property type="project" value="UniProtKB-SubCell"/>
</dbReference>
<dbReference type="PANTHER" id="PTHR10584">
    <property type="entry name" value="SUGAR KINASE"/>
    <property type="match status" value="1"/>
</dbReference>
<evidence type="ECO:0000256" key="5">
    <source>
        <dbReference type="ARBA" id="ARBA00022723"/>
    </source>
</evidence>
<dbReference type="GO" id="GO:0005524">
    <property type="term" value="F:ATP binding"/>
    <property type="evidence" value="ECO:0007669"/>
    <property type="project" value="UniProtKB-UniRule"/>
</dbReference>
<accession>A0A6G1G307</accession>
<dbReference type="CDD" id="cd01174">
    <property type="entry name" value="ribokinase"/>
    <property type="match status" value="1"/>
</dbReference>
<feature type="binding site" evidence="12">
    <location>
        <position position="153"/>
    </location>
    <ligand>
        <name>substrate</name>
    </ligand>
</feature>
<dbReference type="GO" id="GO:0046872">
    <property type="term" value="F:metal ion binding"/>
    <property type="evidence" value="ECO:0007669"/>
    <property type="project" value="UniProtKB-KW"/>
</dbReference>
<name>A0A6G1G307_9PEZI</name>